<sequence length="196" mass="20830">MLVREIMTTDVVTVRPGSAIREAVGLLVKHRFTALPVVDSGGDLVGIVTETDLTALRRHDARSPRLREEMAGPVPVCVAEVATPNPITVQPWTDVADAVALMRETGHRSLPVVDGHRLVGIVTRGDVLRADDVPDSRIVAGARRMLDGYLGPGRGEVSVSDGVVVVRGVPDAERHTVAVLVHQVPGVRAVEIAEAS</sequence>
<dbReference type="SMART" id="SM00116">
    <property type="entry name" value="CBS"/>
    <property type="match status" value="2"/>
</dbReference>
<evidence type="ECO:0000256" key="2">
    <source>
        <dbReference type="PROSITE-ProRule" id="PRU00703"/>
    </source>
</evidence>
<dbReference type="OrthoDB" id="9799454at2"/>
<dbReference type="Gene3D" id="3.10.580.10">
    <property type="entry name" value="CBS-domain"/>
    <property type="match status" value="1"/>
</dbReference>
<dbReference type="SUPFAM" id="SSF54631">
    <property type="entry name" value="CBS-domain pair"/>
    <property type="match status" value="1"/>
</dbReference>
<dbReference type="PANTHER" id="PTHR43080:SF2">
    <property type="entry name" value="CBS DOMAIN-CONTAINING PROTEIN"/>
    <property type="match status" value="1"/>
</dbReference>
<dbReference type="InterPro" id="IPR051257">
    <property type="entry name" value="Diverse_CBS-Domain"/>
</dbReference>
<evidence type="ECO:0000259" key="3">
    <source>
        <dbReference type="PROSITE" id="PS51371"/>
    </source>
</evidence>
<evidence type="ECO:0000313" key="4">
    <source>
        <dbReference type="EMBL" id="SHK74919.1"/>
    </source>
</evidence>
<dbReference type="CDD" id="cd04586">
    <property type="entry name" value="CBS_pair_BON_assoc"/>
    <property type="match status" value="1"/>
</dbReference>
<dbReference type="PROSITE" id="PS51371">
    <property type="entry name" value="CBS"/>
    <property type="match status" value="2"/>
</dbReference>
<accession>A0A1M6V0A0</accession>
<protein>
    <submittedName>
        <fullName evidence="4">CBS domain-containing protein</fullName>
    </submittedName>
</protein>
<dbReference type="InterPro" id="IPR046342">
    <property type="entry name" value="CBS_dom_sf"/>
</dbReference>
<dbReference type="RefSeq" id="WP_084755119.1">
    <property type="nucleotide sequence ID" value="NZ_FRAP01000011.1"/>
</dbReference>
<evidence type="ECO:0000256" key="1">
    <source>
        <dbReference type="ARBA" id="ARBA00023122"/>
    </source>
</evidence>
<feature type="domain" description="CBS" evidence="3">
    <location>
        <begin position="7"/>
        <end position="63"/>
    </location>
</feature>
<dbReference type="STRING" id="1848.SAMN05443637_111120"/>
<dbReference type="AlphaFoldDB" id="A0A1M6V0A0"/>
<dbReference type="Proteomes" id="UP000184363">
    <property type="component" value="Unassembled WGS sequence"/>
</dbReference>
<organism evidence="4 5">
    <name type="scientific">Pseudonocardia thermophila</name>
    <dbReference type="NCBI Taxonomy" id="1848"/>
    <lineage>
        <taxon>Bacteria</taxon>
        <taxon>Bacillati</taxon>
        <taxon>Actinomycetota</taxon>
        <taxon>Actinomycetes</taxon>
        <taxon>Pseudonocardiales</taxon>
        <taxon>Pseudonocardiaceae</taxon>
        <taxon>Pseudonocardia</taxon>
    </lineage>
</organism>
<dbReference type="Pfam" id="PF00571">
    <property type="entry name" value="CBS"/>
    <property type="match status" value="2"/>
</dbReference>
<dbReference type="EMBL" id="FRAP01000011">
    <property type="protein sequence ID" value="SHK74919.1"/>
    <property type="molecule type" value="Genomic_DNA"/>
</dbReference>
<keyword evidence="5" id="KW-1185">Reference proteome</keyword>
<dbReference type="InterPro" id="IPR000644">
    <property type="entry name" value="CBS_dom"/>
</dbReference>
<proteinExistence type="predicted"/>
<dbReference type="PANTHER" id="PTHR43080">
    <property type="entry name" value="CBS DOMAIN-CONTAINING PROTEIN CBSX3, MITOCHONDRIAL"/>
    <property type="match status" value="1"/>
</dbReference>
<reference evidence="4 5" key="1">
    <citation type="submission" date="2016-11" db="EMBL/GenBank/DDBJ databases">
        <authorList>
            <person name="Jaros S."/>
            <person name="Januszkiewicz K."/>
            <person name="Wedrychowicz H."/>
        </authorList>
    </citation>
    <scope>NUCLEOTIDE SEQUENCE [LARGE SCALE GENOMIC DNA]</scope>
    <source>
        <strain evidence="4 5">DSM 43832</strain>
    </source>
</reference>
<keyword evidence="1 2" id="KW-0129">CBS domain</keyword>
<gene>
    <name evidence="4" type="ORF">SAMN05443637_111120</name>
</gene>
<name>A0A1M6V0A0_PSETH</name>
<feature type="domain" description="CBS" evidence="3">
    <location>
        <begin position="82"/>
        <end position="137"/>
    </location>
</feature>
<evidence type="ECO:0000313" key="5">
    <source>
        <dbReference type="Proteomes" id="UP000184363"/>
    </source>
</evidence>